<dbReference type="InterPro" id="IPR009050">
    <property type="entry name" value="Globin-like_sf"/>
</dbReference>
<feature type="region of interest" description="Disordered" evidence="1">
    <location>
        <begin position="36"/>
        <end position="56"/>
    </location>
</feature>
<protein>
    <recommendedName>
        <fullName evidence="4">Globin family profile domain-containing protein</fullName>
    </recommendedName>
</protein>
<dbReference type="SUPFAM" id="SSF46458">
    <property type="entry name" value="Globin-like"/>
    <property type="match status" value="1"/>
</dbReference>
<proteinExistence type="predicted"/>
<accession>A0A3P6TQC9</accession>
<dbReference type="InterPro" id="IPR044399">
    <property type="entry name" value="Mb-like_M"/>
</dbReference>
<evidence type="ECO:0000313" key="2">
    <source>
        <dbReference type="EMBL" id="VDK85543.1"/>
    </source>
</evidence>
<dbReference type="OMA" id="DGYYNEQ"/>
<dbReference type="OrthoDB" id="5854162at2759"/>
<dbReference type="EMBL" id="UYRX01000704">
    <property type="protein sequence ID" value="VDK85543.1"/>
    <property type="molecule type" value="Genomic_DNA"/>
</dbReference>
<keyword evidence="3" id="KW-1185">Reference proteome</keyword>
<evidence type="ECO:0008006" key="4">
    <source>
        <dbReference type="Google" id="ProtNLM"/>
    </source>
</evidence>
<dbReference type="GO" id="GO:0020037">
    <property type="term" value="F:heme binding"/>
    <property type="evidence" value="ECO:0007669"/>
    <property type="project" value="InterPro"/>
</dbReference>
<evidence type="ECO:0000313" key="3">
    <source>
        <dbReference type="Proteomes" id="UP000277928"/>
    </source>
</evidence>
<name>A0A3P6TQC9_LITSI</name>
<reference evidence="2 3" key="1">
    <citation type="submission" date="2018-08" db="EMBL/GenBank/DDBJ databases">
        <authorList>
            <person name="Laetsch R D."/>
            <person name="Stevens L."/>
            <person name="Kumar S."/>
            <person name="Blaxter L. M."/>
        </authorList>
    </citation>
    <scope>NUCLEOTIDE SEQUENCE [LARGE SCALE GENOMIC DNA]</scope>
</reference>
<gene>
    <name evidence="2" type="ORF">NLS_LOCUS7173</name>
</gene>
<dbReference type="InterPro" id="IPR012292">
    <property type="entry name" value="Globin/Proto"/>
</dbReference>
<sequence>MGNTGSSGSSIEAKRAIDPFVNEAFSSRRQFVRRFSQPVLSDSPRPSISSQGRRTSALTLSQRQIVKGCMDKARDDIAERMYRRIIEKRDDFRKFAEALSEEQRCELADALRDYLKNVANQLSDRAAVQRISEDFGARHVQYRCYGFRPDFFAVTADAITTECVLLDAAIHSASEALFAWSTLTAFMFSSVRDGYYNEQRRVRRESQQSLLNRSKILPSDASIDAVNQFNNERRRSSISSKYDADEMAKLEMSKDLAKRMEEEREFRPKDVTSVTVPERAEISNMEMESKYSLIHVEKKMIEMIVADKCMRSDVHKPLRVPFYTRHNSTV</sequence>
<organism evidence="2 3">
    <name type="scientific">Litomosoides sigmodontis</name>
    <name type="common">Filarial nematode worm</name>
    <dbReference type="NCBI Taxonomy" id="42156"/>
    <lineage>
        <taxon>Eukaryota</taxon>
        <taxon>Metazoa</taxon>
        <taxon>Ecdysozoa</taxon>
        <taxon>Nematoda</taxon>
        <taxon>Chromadorea</taxon>
        <taxon>Rhabditida</taxon>
        <taxon>Spirurina</taxon>
        <taxon>Spiruromorpha</taxon>
        <taxon>Filarioidea</taxon>
        <taxon>Onchocercidae</taxon>
        <taxon>Litomosoides</taxon>
    </lineage>
</organism>
<dbReference type="AlphaFoldDB" id="A0A3P6TQC9"/>
<dbReference type="Proteomes" id="UP000277928">
    <property type="component" value="Unassembled WGS sequence"/>
</dbReference>
<dbReference type="CDD" id="cd01040">
    <property type="entry name" value="Mb-like"/>
    <property type="match status" value="1"/>
</dbReference>
<dbReference type="Gene3D" id="1.10.490.10">
    <property type="entry name" value="Globins"/>
    <property type="match status" value="1"/>
</dbReference>
<dbReference type="GO" id="GO:0019825">
    <property type="term" value="F:oxygen binding"/>
    <property type="evidence" value="ECO:0007669"/>
    <property type="project" value="InterPro"/>
</dbReference>
<evidence type="ECO:0000256" key="1">
    <source>
        <dbReference type="SAM" id="MobiDB-lite"/>
    </source>
</evidence>
<feature type="compositionally biased region" description="Polar residues" evidence="1">
    <location>
        <begin position="38"/>
        <end position="56"/>
    </location>
</feature>